<keyword evidence="3" id="KW-1185">Reference proteome</keyword>
<feature type="transmembrane region" description="Helical" evidence="1">
    <location>
        <begin position="255"/>
        <end position="276"/>
    </location>
</feature>
<gene>
    <name evidence="2" type="ORF">DLAC_03779</name>
</gene>
<keyword evidence="1" id="KW-0472">Membrane</keyword>
<dbReference type="OMA" id="EEPYDKR"/>
<proteinExistence type="predicted"/>
<evidence type="ECO:0000256" key="1">
    <source>
        <dbReference type="SAM" id="Phobius"/>
    </source>
</evidence>
<evidence type="ECO:0000313" key="2">
    <source>
        <dbReference type="EMBL" id="KYQ99827.1"/>
    </source>
</evidence>
<keyword evidence="1" id="KW-1133">Transmembrane helix</keyword>
<feature type="transmembrane region" description="Helical" evidence="1">
    <location>
        <begin position="65"/>
        <end position="82"/>
    </location>
</feature>
<comment type="caution">
    <text evidence="2">The sequence shown here is derived from an EMBL/GenBank/DDBJ whole genome shotgun (WGS) entry which is preliminary data.</text>
</comment>
<feature type="transmembrane region" description="Helical" evidence="1">
    <location>
        <begin position="340"/>
        <end position="361"/>
    </location>
</feature>
<dbReference type="AlphaFoldDB" id="A0A152A0Q8"/>
<dbReference type="Proteomes" id="UP000076078">
    <property type="component" value="Unassembled WGS sequence"/>
</dbReference>
<dbReference type="InParanoid" id="A0A152A0Q8"/>
<feature type="transmembrane region" description="Helical" evidence="1">
    <location>
        <begin position="288"/>
        <end position="310"/>
    </location>
</feature>
<protein>
    <submittedName>
        <fullName evidence="2">Transmembrane protein</fullName>
    </submittedName>
</protein>
<evidence type="ECO:0000313" key="3">
    <source>
        <dbReference type="Proteomes" id="UP000076078"/>
    </source>
</evidence>
<feature type="transmembrane region" description="Helical" evidence="1">
    <location>
        <begin position="230"/>
        <end position="249"/>
    </location>
</feature>
<organism evidence="2 3">
    <name type="scientific">Tieghemostelium lacteum</name>
    <name type="common">Slime mold</name>
    <name type="synonym">Dictyostelium lacteum</name>
    <dbReference type="NCBI Taxonomy" id="361077"/>
    <lineage>
        <taxon>Eukaryota</taxon>
        <taxon>Amoebozoa</taxon>
        <taxon>Evosea</taxon>
        <taxon>Eumycetozoa</taxon>
        <taxon>Dictyostelia</taxon>
        <taxon>Dictyosteliales</taxon>
        <taxon>Raperosteliaceae</taxon>
        <taxon>Tieghemostelium</taxon>
    </lineage>
</organism>
<reference evidence="2 3" key="1">
    <citation type="submission" date="2015-12" db="EMBL/GenBank/DDBJ databases">
        <title>Dictyostelia acquired genes for synthesis and detection of signals that induce cell-type specialization by lateral gene transfer from prokaryotes.</title>
        <authorList>
            <person name="Gloeckner G."/>
            <person name="Schaap P."/>
        </authorList>
    </citation>
    <scope>NUCLEOTIDE SEQUENCE [LARGE SCALE GENOMIC DNA]</scope>
    <source>
        <strain evidence="2 3">TK</strain>
    </source>
</reference>
<name>A0A152A0Q8_TIELA</name>
<dbReference type="OrthoDB" id="2016540at2759"/>
<sequence>MGNEKRILHGDEAIQEEILKLEKRKENRKHVRLFFHPIKTIKYFGYVIADMLMSGIKFFQTRPKLLFSLMLPISLVLLILYTPGNHQKYLGEYSEFFSVCLWWIGLGILSSVGLGTGLHTFVLYLGPHIAKVTLAATEWQSTNFKTYGLDSFINPHDPVVGGVSFLDILQKVQIAALMWGAGTAIGELPPYFVARTARLKGMRLGEDQKKSTTGQDEADQSFIGKLSAKVPSLIGNLGFFGILAFASIPNPLFDLAGLTCGHFLVPFWKFFGATLIGKAVIKAHLQACFVILMFNVETLATVVTLIEYYIPWATGKIQPLLEKERQKLNSNVVTTAGKSLVGVIWDCVLAVMISYFIISIIDSSVQEYLIKKDENKIELLKSKISTVKSNSKKNN</sequence>
<dbReference type="FunCoup" id="A0A152A0Q8">
    <property type="interactions" value="224"/>
</dbReference>
<keyword evidence="1 2" id="KW-0812">Transmembrane</keyword>
<dbReference type="STRING" id="361077.A0A152A0Q8"/>
<dbReference type="EMBL" id="LODT01000020">
    <property type="protein sequence ID" value="KYQ99827.1"/>
    <property type="molecule type" value="Genomic_DNA"/>
</dbReference>
<feature type="transmembrane region" description="Helical" evidence="1">
    <location>
        <begin position="102"/>
        <end position="125"/>
    </location>
</feature>
<accession>A0A152A0Q8</accession>